<evidence type="ECO:0000313" key="3">
    <source>
        <dbReference type="Proteomes" id="UP000193689"/>
    </source>
</evidence>
<protein>
    <submittedName>
        <fullName evidence="2">Uncharacterized protein</fullName>
    </submittedName>
</protein>
<feature type="region of interest" description="Disordered" evidence="1">
    <location>
        <begin position="453"/>
        <end position="505"/>
    </location>
</feature>
<dbReference type="RefSeq" id="XP_040719306.1">
    <property type="nucleotide sequence ID" value="XM_040863514.1"/>
</dbReference>
<feature type="compositionally biased region" description="Polar residues" evidence="1">
    <location>
        <begin position="322"/>
        <end position="332"/>
    </location>
</feature>
<feature type="region of interest" description="Disordered" evidence="1">
    <location>
        <begin position="185"/>
        <end position="343"/>
    </location>
</feature>
<reference evidence="2 3" key="1">
    <citation type="submission" date="2016-07" db="EMBL/GenBank/DDBJ databases">
        <title>Pervasive Adenine N6-methylation of Active Genes in Fungi.</title>
        <authorList>
            <consortium name="DOE Joint Genome Institute"/>
            <person name="Mondo S.J."/>
            <person name="Dannebaum R.O."/>
            <person name="Kuo R.C."/>
            <person name="Labutti K."/>
            <person name="Haridas S."/>
            <person name="Kuo A."/>
            <person name="Salamov A."/>
            <person name="Ahrendt S.R."/>
            <person name="Lipzen A."/>
            <person name="Sullivan W."/>
            <person name="Andreopoulos W.B."/>
            <person name="Clum A."/>
            <person name="Lindquist E."/>
            <person name="Daum C."/>
            <person name="Ramamoorthy G.K."/>
            <person name="Gryganskyi A."/>
            <person name="Culley D."/>
            <person name="Magnuson J.K."/>
            <person name="James T.Y."/>
            <person name="O'Malley M.A."/>
            <person name="Stajich J.E."/>
            <person name="Spatafora J.W."/>
            <person name="Visel A."/>
            <person name="Grigoriev I.V."/>
        </authorList>
    </citation>
    <scope>NUCLEOTIDE SEQUENCE [LARGE SCALE GENOMIC DNA]</scope>
    <source>
        <strain evidence="2 3">CBS 129021</strain>
    </source>
</reference>
<feature type="region of interest" description="Disordered" evidence="1">
    <location>
        <begin position="92"/>
        <end position="122"/>
    </location>
</feature>
<dbReference type="STRING" id="1141098.A0A1Y2EBR5"/>
<dbReference type="Proteomes" id="UP000193689">
    <property type="component" value="Unassembled WGS sequence"/>
</dbReference>
<feature type="compositionally biased region" description="Polar residues" evidence="1">
    <location>
        <begin position="189"/>
        <end position="200"/>
    </location>
</feature>
<evidence type="ECO:0000256" key="1">
    <source>
        <dbReference type="SAM" id="MobiDB-lite"/>
    </source>
</evidence>
<sequence>MATILDAMMDDLGDGRMEDLARDNRRDRHFDPILKSTTKSVASNGGPKTENLGAQMWQNAVAENLFHDDDALGVQGLDSIADGNLHRLRREQSGPARGGFGAGSSRGGFHGSGSLPGFGRGRGELRHQIDRMLKNTVYDPANPNAGRGRAPRLCPNSERSNEPSFGVTSLGGLPPPGAMVKRWKPGRGVSNNAAGHSTPTGVGRGPPFPLPARPTTPRLSSIGRGTPGLQKSRHAPPTTNPVRTAPTSRRETSMASTTSMLSQKRQNGAFSVRQAAVTEPGRAAVVSPRLREPSEAPTVSLSDLQCPSTPAPITPPISTATGQNTNDLPQRQSSPAASSSSEIDKVAQKLSALSHSRTSSLAPEFAVTNQVAVEFPHDLRPTSCIPQRAPASREVPVKSPAASTVPTTASSPRLCIAATIASTSMERQQSTDAGAILQKPQVLSAAPTQITATQGGCTAPSISPSIHMSTEARSSCNQSKENPTKASTPVKAESPAGASPVTESANAAQQLRIHYESDVGMARMTADGPDWPIFHLSLYDLPGKDVVIMRLRRDEMIMQEDVRSIIQPMWLQGSCLAFRRSDGPDTCNMRISNLQFDSISAVNRFKNEVLRQQERLKESKEPLFQAVSSSPTAAKSVPLPLPQTSSTAPVYSANKKAKSPVEVPPASITLSLEDKTRVAAAGSIASEVVENEAIVPGVTSAEPAAPKSNKYQATETSKESPDQDLLVETGEPSTSTSETISVMFTPAPQAVNLSQSAQGGGAIFNHARTKLAYSPDNLISLGASDSDTEPEILVPSRSQYADDLWDFDNSVTPVSEATPKEDPVTITNAVGNATKPDDLIQLEDEADNIKPTDAVRATPTSASRVLDLDVIGSVPVGIDLSQSSMIILSKLSPEDYALMLIAVKNLMAIFKGAVVPVNTNRDRAQREVLLQISAYHFLRDDAFKILSDEDQESIVAVVYANLCQLWTHGNVSYTCEQLFRLRKYTGPRPKEMDELAELVSLARQINGPALPELKPALTPTLNPRISKEADQKATFWSASKGGWVNGSPITPSSDSMQGSPPKISEKKPPLSEEVKMISDSAGHVSVGSPVSRQLKRELPMLILQKRDAEKEPTSAPSEKKYQNRATFETTEETEDVIKTEGPTFILEDHTNPIASHLQGICHSLGDKGLQGSRHA</sequence>
<feature type="compositionally biased region" description="Polar residues" evidence="1">
    <location>
        <begin position="453"/>
        <end position="487"/>
    </location>
</feature>
<keyword evidence="3" id="KW-1185">Reference proteome</keyword>
<feature type="compositionally biased region" description="Polar residues" evidence="1">
    <location>
        <begin position="297"/>
        <end position="306"/>
    </location>
</feature>
<dbReference type="AlphaFoldDB" id="A0A1Y2EBR5"/>
<dbReference type="OrthoDB" id="5231042at2759"/>
<feature type="compositionally biased region" description="Basic and acidic residues" evidence="1">
    <location>
        <begin position="1107"/>
        <end position="1121"/>
    </location>
</feature>
<feature type="region of interest" description="Disordered" evidence="1">
    <location>
        <begin position="137"/>
        <end position="173"/>
    </location>
</feature>
<dbReference type="InParanoid" id="A0A1Y2EBR5"/>
<feature type="compositionally biased region" description="Polar residues" evidence="1">
    <location>
        <begin position="1047"/>
        <end position="1058"/>
    </location>
</feature>
<feature type="region of interest" description="Disordered" evidence="1">
    <location>
        <begin position="1045"/>
        <end position="1071"/>
    </location>
</feature>
<organism evidence="2 3">
    <name type="scientific">Pseudomassariella vexata</name>
    <dbReference type="NCBI Taxonomy" id="1141098"/>
    <lineage>
        <taxon>Eukaryota</taxon>
        <taxon>Fungi</taxon>
        <taxon>Dikarya</taxon>
        <taxon>Ascomycota</taxon>
        <taxon>Pezizomycotina</taxon>
        <taxon>Sordariomycetes</taxon>
        <taxon>Xylariomycetidae</taxon>
        <taxon>Amphisphaeriales</taxon>
        <taxon>Pseudomassariaceae</taxon>
        <taxon>Pseudomassariella</taxon>
    </lineage>
</organism>
<accession>A0A1Y2EBR5</accession>
<feature type="compositionally biased region" description="Polar residues" evidence="1">
    <location>
        <begin position="240"/>
        <end position="269"/>
    </location>
</feature>
<gene>
    <name evidence="2" type="ORF">BCR38DRAFT_482495</name>
</gene>
<evidence type="ECO:0000313" key="2">
    <source>
        <dbReference type="EMBL" id="ORY69019.1"/>
    </source>
</evidence>
<comment type="caution">
    <text evidence="2">The sequence shown here is derived from an EMBL/GenBank/DDBJ whole genome shotgun (WGS) entry which is preliminary data.</text>
</comment>
<name>A0A1Y2EBR5_9PEZI</name>
<dbReference type="EMBL" id="MCFJ01000003">
    <property type="protein sequence ID" value="ORY69019.1"/>
    <property type="molecule type" value="Genomic_DNA"/>
</dbReference>
<feature type="region of interest" description="Disordered" evidence="1">
    <location>
        <begin position="699"/>
        <end position="738"/>
    </location>
</feature>
<feature type="compositionally biased region" description="Gly residues" evidence="1">
    <location>
        <begin position="96"/>
        <end position="120"/>
    </location>
</feature>
<feature type="region of interest" description="Disordered" evidence="1">
    <location>
        <begin position="1107"/>
        <end position="1135"/>
    </location>
</feature>
<dbReference type="GeneID" id="63779726"/>
<proteinExistence type="predicted"/>
<feature type="compositionally biased region" description="Low complexity" evidence="1">
    <location>
        <begin position="728"/>
        <end position="738"/>
    </location>
</feature>